<organism evidence="8 9">
    <name type="scientific">Aristolochia fimbriata</name>
    <name type="common">White veined hardy Dutchman's pipe vine</name>
    <dbReference type="NCBI Taxonomy" id="158543"/>
    <lineage>
        <taxon>Eukaryota</taxon>
        <taxon>Viridiplantae</taxon>
        <taxon>Streptophyta</taxon>
        <taxon>Embryophyta</taxon>
        <taxon>Tracheophyta</taxon>
        <taxon>Spermatophyta</taxon>
        <taxon>Magnoliopsida</taxon>
        <taxon>Magnoliidae</taxon>
        <taxon>Piperales</taxon>
        <taxon>Aristolochiaceae</taxon>
        <taxon>Aristolochia</taxon>
    </lineage>
</organism>
<feature type="compositionally biased region" description="Basic and acidic residues" evidence="6">
    <location>
        <begin position="853"/>
        <end position="869"/>
    </location>
</feature>
<comment type="subcellular location">
    <subcellularLocation>
        <location evidence="1">Nucleus</location>
    </subcellularLocation>
</comment>
<evidence type="ECO:0000256" key="3">
    <source>
        <dbReference type="ARBA" id="ARBA00022884"/>
    </source>
</evidence>
<protein>
    <recommendedName>
        <fullName evidence="7">RRM domain-containing protein</fullName>
    </recommendedName>
</protein>
<dbReference type="GO" id="GO:0005634">
    <property type="term" value="C:nucleus"/>
    <property type="evidence" value="ECO:0007669"/>
    <property type="project" value="UniProtKB-SubCell"/>
</dbReference>
<dbReference type="GO" id="GO:0003729">
    <property type="term" value="F:mRNA binding"/>
    <property type="evidence" value="ECO:0007669"/>
    <property type="project" value="TreeGrafter"/>
</dbReference>
<dbReference type="Gene3D" id="3.30.70.330">
    <property type="match status" value="4"/>
</dbReference>
<dbReference type="SMART" id="SM00360">
    <property type="entry name" value="RRM"/>
    <property type="match status" value="4"/>
</dbReference>
<keyword evidence="3 5" id="KW-0694">RNA-binding</keyword>
<feature type="region of interest" description="Disordered" evidence="6">
    <location>
        <begin position="99"/>
        <end position="139"/>
    </location>
</feature>
<sequence>MGKRKRISESGLNQKRDEHCPATVFVSNLAYSFTSSQLEETFSEVGPVRRCFLVTKKGSSEHRGFGFVQFAVTEDAERAIKLKNDNLVNGRKMGVKLAMHRRPLEQRKSQPDQGAEDAETKNENSVKHEKSTESQEIGKVKRLRKESALCTDLADKVDFSEKQRVARTVVFGGLLNSDMAAEIFRRARELGGVCSINYPLPEKELNLHGLARDGCKMDAGAVLYASVKAARSSVCLLHQQEIKGGKIWARQLGGEGSKTRKWRVIVRNLPFKVTEKEIKKIFAPVGFVWEVFIPQMSNEGMSKGFAFVSFTCKQDAEKAIQKINGQIVGKRPVAVDWAIEKKAYTTASAPQSAATPENQNGLVDDDTSEDNDLEDDEDDGTRENDPHGGSDMIPGTGIEETGDLDETDMMKKVLNNFLQSPTKGTQSDLCDALEASKTDPGLTLPEAAYPKLSVEPGPQVHAVKVKNFNTYDQKPIEKENDLDRTIFISNLPFDVNNDEVKQRFSLFGEVKSFLPVLHPVTKRPRGTAFLKFSSAAAADAAIAAANAAPGLGILLKGRTLTVLKALDKSSAVKKEQEKKNSQNDDPRNLYLAKEGLIVVGSPAAEGLSASDMSKRQELEKKKTAKLQSPNWHVSRTRLVIYNLPKSMTEKELKKLCIDAVVSRACKQTPVIRQIKLLKDVKRGKLVAKNYSRGVAFVEFTEHEHALVALRVLNNNPETFEPDHRPIVEFALDDIRKIKLRESKMKIQQGDNTSLDQSMDVHGKPGLQTENDYVNEKNHKIQKKVRKENKSVKAPEHGLDGQVGAVEEESITEKQKAKKKPPYKPKHQKETKKQNDQGESPKPPLSKGNANVGMEKEGKVFRKRKVREDTMSGNQKDSMGMQKVRKKEKKSSGKELEDKLDHLIEQYRSKFSQRNADKTEGFKQASKGVRRWFMS</sequence>
<dbReference type="PROSITE" id="PS50102">
    <property type="entry name" value="RRM"/>
    <property type="match status" value="4"/>
</dbReference>
<evidence type="ECO:0000256" key="2">
    <source>
        <dbReference type="ARBA" id="ARBA00022737"/>
    </source>
</evidence>
<evidence type="ECO:0000256" key="5">
    <source>
        <dbReference type="PROSITE-ProRule" id="PRU00176"/>
    </source>
</evidence>
<feature type="compositionally biased region" description="Basic and acidic residues" evidence="6">
    <location>
        <begin position="889"/>
        <end position="907"/>
    </location>
</feature>
<proteinExistence type="predicted"/>
<feature type="domain" description="RRM" evidence="7">
    <location>
        <begin position="636"/>
        <end position="744"/>
    </location>
</feature>
<gene>
    <name evidence="8" type="ORF">H6P81_011049</name>
</gene>
<dbReference type="Pfam" id="PF00076">
    <property type="entry name" value="RRM_1"/>
    <property type="match status" value="4"/>
</dbReference>
<evidence type="ECO:0000256" key="4">
    <source>
        <dbReference type="ARBA" id="ARBA00023242"/>
    </source>
</evidence>
<feature type="compositionally biased region" description="Low complexity" evidence="6">
    <location>
        <begin position="346"/>
        <end position="356"/>
    </location>
</feature>
<feature type="compositionally biased region" description="Basic and acidic residues" evidence="6">
    <location>
        <begin position="787"/>
        <end position="798"/>
    </location>
</feature>
<dbReference type="FunFam" id="3.30.70.330:FF:000182">
    <property type="entry name" value="RNA-binding motif protein 28"/>
    <property type="match status" value="1"/>
</dbReference>
<dbReference type="AlphaFoldDB" id="A0AAV7ER60"/>
<feature type="domain" description="RRM" evidence="7">
    <location>
        <begin position="22"/>
        <end position="100"/>
    </location>
</feature>
<dbReference type="PANTHER" id="PTHR48039">
    <property type="entry name" value="RNA-BINDING MOTIF PROTEIN 14B"/>
    <property type="match status" value="1"/>
</dbReference>
<feature type="compositionally biased region" description="Basic and acidic residues" evidence="6">
    <location>
        <begin position="118"/>
        <end position="139"/>
    </location>
</feature>
<feature type="domain" description="RRM" evidence="7">
    <location>
        <begin position="484"/>
        <end position="567"/>
    </location>
</feature>
<feature type="compositionally biased region" description="Acidic residues" evidence="6">
    <location>
        <begin position="363"/>
        <end position="380"/>
    </location>
</feature>
<reference evidence="8 9" key="1">
    <citation type="submission" date="2021-07" db="EMBL/GenBank/DDBJ databases">
        <title>The Aristolochia fimbriata genome: insights into angiosperm evolution, floral development and chemical biosynthesis.</title>
        <authorList>
            <person name="Jiao Y."/>
        </authorList>
    </citation>
    <scope>NUCLEOTIDE SEQUENCE [LARGE SCALE GENOMIC DNA]</scope>
    <source>
        <strain evidence="8">IBCAS-2021</strain>
        <tissue evidence="8">Leaf</tissue>
    </source>
</reference>
<feature type="compositionally biased region" description="Basic residues" evidence="6">
    <location>
        <begin position="815"/>
        <end position="829"/>
    </location>
</feature>
<keyword evidence="4" id="KW-0539">Nucleus</keyword>
<dbReference type="InterPro" id="IPR051945">
    <property type="entry name" value="RRM_MRD1_RNA_proc_ribogen"/>
</dbReference>
<keyword evidence="9" id="KW-1185">Reference proteome</keyword>
<evidence type="ECO:0000313" key="9">
    <source>
        <dbReference type="Proteomes" id="UP000825729"/>
    </source>
</evidence>
<feature type="domain" description="RRM" evidence="7">
    <location>
        <begin position="262"/>
        <end position="340"/>
    </location>
</feature>
<feature type="region of interest" description="Disordered" evidence="6">
    <location>
        <begin position="346"/>
        <end position="402"/>
    </location>
</feature>
<name>A0AAV7ER60_ARIFI</name>
<dbReference type="InterPro" id="IPR003954">
    <property type="entry name" value="RRM_euk-type"/>
</dbReference>
<dbReference type="CDD" id="cd12414">
    <property type="entry name" value="RRM2_RBM28_like"/>
    <property type="match status" value="1"/>
</dbReference>
<dbReference type="Proteomes" id="UP000825729">
    <property type="component" value="Unassembled WGS sequence"/>
</dbReference>
<dbReference type="SUPFAM" id="SSF54928">
    <property type="entry name" value="RNA-binding domain, RBD"/>
    <property type="match status" value="4"/>
</dbReference>
<dbReference type="EMBL" id="JAINDJ010000004">
    <property type="protein sequence ID" value="KAG9451084.1"/>
    <property type="molecule type" value="Genomic_DNA"/>
</dbReference>
<feature type="region of interest" description="Disordered" evidence="6">
    <location>
        <begin position="745"/>
        <end position="934"/>
    </location>
</feature>
<accession>A0AAV7ER60</accession>
<dbReference type="SMART" id="SM00361">
    <property type="entry name" value="RRM_1"/>
    <property type="match status" value="3"/>
</dbReference>
<dbReference type="InterPro" id="IPR000504">
    <property type="entry name" value="RRM_dom"/>
</dbReference>
<evidence type="ECO:0000256" key="6">
    <source>
        <dbReference type="SAM" id="MobiDB-lite"/>
    </source>
</evidence>
<keyword evidence="2" id="KW-0677">Repeat</keyword>
<evidence type="ECO:0000259" key="7">
    <source>
        <dbReference type="PROSITE" id="PS50102"/>
    </source>
</evidence>
<dbReference type="CDD" id="cd12416">
    <property type="entry name" value="RRM4_RBM28_like"/>
    <property type="match status" value="1"/>
</dbReference>
<dbReference type="PANTHER" id="PTHR48039:SF5">
    <property type="entry name" value="RNA-BINDING PROTEIN 28"/>
    <property type="match status" value="1"/>
</dbReference>
<dbReference type="InterPro" id="IPR035979">
    <property type="entry name" value="RBD_domain_sf"/>
</dbReference>
<dbReference type="InterPro" id="IPR012677">
    <property type="entry name" value="Nucleotide-bd_a/b_plait_sf"/>
</dbReference>
<comment type="caution">
    <text evidence="8">The sequence shown here is derived from an EMBL/GenBank/DDBJ whole genome shotgun (WGS) entry which is preliminary data.</text>
</comment>
<dbReference type="CDD" id="cd12413">
    <property type="entry name" value="RRM1_RBM28_like"/>
    <property type="match status" value="1"/>
</dbReference>
<evidence type="ECO:0000313" key="8">
    <source>
        <dbReference type="EMBL" id="KAG9451084.1"/>
    </source>
</evidence>
<evidence type="ECO:0000256" key="1">
    <source>
        <dbReference type="ARBA" id="ARBA00004123"/>
    </source>
</evidence>